<name>A0ABY4MUX5_9MICO</name>
<evidence type="ECO:0000313" key="1">
    <source>
        <dbReference type="EMBL" id="UQN14223.1"/>
    </source>
</evidence>
<reference evidence="1" key="1">
    <citation type="submission" date="2022-05" db="EMBL/GenBank/DDBJ databases">
        <title>Complete genome sequence of toluene-degrading Gulosibacter sediminis strain ACHW.36C.</title>
        <authorList>
            <person name="Wai A.C."/>
            <person name="Lai G.K."/>
            <person name="Griffin S.D."/>
            <person name="Leung F.C."/>
        </authorList>
    </citation>
    <scope>NUCLEOTIDE SEQUENCE [LARGE SCALE GENOMIC DNA]</scope>
    <source>
        <strain evidence="1">ACHW.36C</strain>
    </source>
</reference>
<organism evidence="1">
    <name type="scientific">Gulosibacter sediminis</name>
    <dbReference type="NCBI Taxonomy" id="1729695"/>
    <lineage>
        <taxon>Bacteria</taxon>
        <taxon>Bacillati</taxon>
        <taxon>Actinomycetota</taxon>
        <taxon>Actinomycetes</taxon>
        <taxon>Micrococcales</taxon>
        <taxon>Microbacteriaceae</taxon>
        <taxon>Gulosibacter</taxon>
    </lineage>
</organism>
<evidence type="ECO:0008006" key="2">
    <source>
        <dbReference type="Google" id="ProtNLM"/>
    </source>
</evidence>
<accession>A0ABY4MUX5</accession>
<proteinExistence type="predicted"/>
<dbReference type="EMBL" id="CP097160">
    <property type="protein sequence ID" value="UQN14223.1"/>
    <property type="molecule type" value="Genomic_DNA"/>
</dbReference>
<sequence>MDAEIASACIGNAVLGGIGVWLHRDDLSDAEFADAVAACLPVWWGELR</sequence>
<gene>
    <name evidence="1" type="ORF">M3M28_09195</name>
</gene>
<protein>
    <recommendedName>
        <fullName evidence="2">TetR family transcriptional regulator</fullName>
    </recommendedName>
</protein>